<reference evidence="2 3" key="1">
    <citation type="journal article" date="2012" name="BMC Genomics">
        <title>Sequencing the genome of Marssonina brunnea reveals fungus-poplar co-evolution.</title>
        <authorList>
            <person name="Zhu S."/>
            <person name="Cao Y.-Z."/>
            <person name="Jiang C."/>
            <person name="Tan B.-Y."/>
            <person name="Wang Z."/>
            <person name="Feng S."/>
            <person name="Zhang L."/>
            <person name="Su X.-H."/>
            <person name="Brejova B."/>
            <person name="Vinar T."/>
            <person name="Xu M."/>
            <person name="Wang M.-X."/>
            <person name="Zhang S.-G."/>
            <person name="Huang M.-R."/>
            <person name="Wu R."/>
            <person name="Zhou Y."/>
        </authorList>
    </citation>
    <scope>NUCLEOTIDE SEQUENCE [LARGE SCALE GENOMIC DNA]</scope>
    <source>
        <strain evidence="2 3">MB_m1</strain>
    </source>
</reference>
<sequence>MRFILSLSAFVSAVFSAGQTTAPSGAITVSPGGTYSTIQAAVDSLSTSSTTAQSIFNLAGTYKEQVIIPARKATLKIYGYTTDTSSYAINFVTITHSSSLASGAADDEATCTVINEAAVALAAYGDSQGYYGVGLHGYQDTPSPKSATRSTLIAMSREPSTLSSDNMPERNRRKRESHIFGRLLLCDQQVNHRQVSQLDRRATTLGSIINAAEWEFWSSSDDRTDAVAFVEYGNTGTGALEGCASFATKPSSAITISTALGSGCTSWADTKYLS</sequence>
<feature type="chain" id="PRO_5011109775" evidence="1">
    <location>
        <begin position="17"/>
        <end position="274"/>
    </location>
</feature>
<keyword evidence="3" id="KW-1185">Reference proteome</keyword>
<dbReference type="EMBL" id="JH921437">
    <property type="protein sequence ID" value="EKD16978.1"/>
    <property type="molecule type" value="Genomic_DNA"/>
</dbReference>
<dbReference type="OrthoDB" id="2019149at2759"/>
<dbReference type="InterPro" id="IPR012334">
    <property type="entry name" value="Pectin_lyas_fold"/>
</dbReference>
<dbReference type="GO" id="GO:0045490">
    <property type="term" value="P:pectin catabolic process"/>
    <property type="evidence" value="ECO:0007669"/>
    <property type="project" value="UniProtKB-UniPathway"/>
</dbReference>
<dbReference type="InterPro" id="IPR011050">
    <property type="entry name" value="Pectin_lyase_fold/virulence"/>
</dbReference>
<evidence type="ECO:0000313" key="3">
    <source>
        <dbReference type="Proteomes" id="UP000006753"/>
    </source>
</evidence>
<protein>
    <submittedName>
        <fullName evidence="2">Pectinesterase</fullName>
    </submittedName>
</protein>
<name>K1X8G2_MARBU</name>
<evidence type="ECO:0000313" key="2">
    <source>
        <dbReference type="EMBL" id="EKD16978.1"/>
    </source>
</evidence>
<proteinExistence type="predicted"/>
<dbReference type="Proteomes" id="UP000006753">
    <property type="component" value="Unassembled WGS sequence"/>
</dbReference>
<gene>
    <name evidence="2" type="ORF">MBM_04555</name>
</gene>
<dbReference type="KEGG" id="mbe:MBM_04555"/>
<dbReference type="InParanoid" id="K1X8G2"/>
<dbReference type="HOGENOM" id="CLU_012243_1_0_1"/>
<dbReference type="UniPathway" id="UPA00545">
    <property type="reaction ID" value="UER00823"/>
</dbReference>
<keyword evidence="1" id="KW-0732">Signal</keyword>
<dbReference type="eggNOG" id="ENOG502QSQ4">
    <property type="taxonomic scope" value="Eukaryota"/>
</dbReference>
<dbReference type="GO" id="GO:0030599">
    <property type="term" value="F:pectinesterase activity"/>
    <property type="evidence" value="ECO:0007669"/>
    <property type="project" value="TreeGrafter"/>
</dbReference>
<dbReference type="STRING" id="1072389.K1X8G2"/>
<accession>K1X8G2</accession>
<dbReference type="PANTHER" id="PTHR31321:SF127">
    <property type="entry name" value="PECTINESTERASE"/>
    <property type="match status" value="1"/>
</dbReference>
<organism evidence="2 3">
    <name type="scientific">Marssonina brunnea f. sp. multigermtubi (strain MB_m1)</name>
    <name type="common">Marssonina leaf spot fungus</name>
    <dbReference type="NCBI Taxonomy" id="1072389"/>
    <lineage>
        <taxon>Eukaryota</taxon>
        <taxon>Fungi</taxon>
        <taxon>Dikarya</taxon>
        <taxon>Ascomycota</taxon>
        <taxon>Pezizomycotina</taxon>
        <taxon>Leotiomycetes</taxon>
        <taxon>Helotiales</taxon>
        <taxon>Drepanopezizaceae</taxon>
        <taxon>Drepanopeziza</taxon>
    </lineage>
</organism>
<dbReference type="SUPFAM" id="SSF51126">
    <property type="entry name" value="Pectin lyase-like"/>
    <property type="match status" value="1"/>
</dbReference>
<dbReference type="AlphaFoldDB" id="K1X8G2"/>
<feature type="signal peptide" evidence="1">
    <location>
        <begin position="1"/>
        <end position="16"/>
    </location>
</feature>
<evidence type="ECO:0000256" key="1">
    <source>
        <dbReference type="SAM" id="SignalP"/>
    </source>
</evidence>
<dbReference type="PANTHER" id="PTHR31321">
    <property type="entry name" value="ACYL-COA THIOESTER HYDROLASE YBHC-RELATED"/>
    <property type="match status" value="1"/>
</dbReference>
<dbReference type="Gene3D" id="2.160.20.10">
    <property type="entry name" value="Single-stranded right-handed beta-helix, Pectin lyase-like"/>
    <property type="match status" value="2"/>
</dbReference>